<dbReference type="OrthoDB" id="5595153at2759"/>
<sequence length="361" mass="41486">MINYYSESSLTIYLRKQKSFINLVNSIQKAINSKDYRKHGYTLNSYVKKNWNISKAQAYRYLLSAKVLDQLKEFKILPNYERLCRTISVLTKTQEQVKFLWKTVLRKVENRLGEINTSLISNVWKELYQDKKYHSICHYEDNTMKKKDLAEITYSENKEIINADSNSKKTNNSPTYPLISSPISIESNIQINDNISQSSNFPSPTFTESNNSQVDNDVVNDTMNNSKPLNSTSEVIYYIINNYNSANSEISTIPQTYSTFSNDSLNNNNNNININNNNNCNYYYYDTSLSNGNSQVLYYSIPVTIVSSSNYPYYSIENNQTSIPTAPMASSPSTIYYTVNTPTQQPMIISSLPTQQTVTFQ</sequence>
<protein>
    <submittedName>
        <fullName evidence="1">Uncharacterized protein</fullName>
    </submittedName>
</protein>
<dbReference type="STRING" id="1754190.A0A1Y2DG54"/>
<evidence type="ECO:0000313" key="1">
    <source>
        <dbReference type="EMBL" id="ORY58261.1"/>
    </source>
</evidence>
<name>A0A1Y2DG54_9FUNG</name>
<evidence type="ECO:0000313" key="2">
    <source>
        <dbReference type="Proteomes" id="UP000193920"/>
    </source>
</evidence>
<dbReference type="AlphaFoldDB" id="A0A1Y2DG54"/>
<dbReference type="Proteomes" id="UP000193920">
    <property type="component" value="Unassembled WGS sequence"/>
</dbReference>
<organism evidence="1 2">
    <name type="scientific">Neocallimastix californiae</name>
    <dbReference type="NCBI Taxonomy" id="1754190"/>
    <lineage>
        <taxon>Eukaryota</taxon>
        <taxon>Fungi</taxon>
        <taxon>Fungi incertae sedis</taxon>
        <taxon>Chytridiomycota</taxon>
        <taxon>Chytridiomycota incertae sedis</taxon>
        <taxon>Neocallimastigomycetes</taxon>
        <taxon>Neocallimastigales</taxon>
        <taxon>Neocallimastigaceae</taxon>
        <taxon>Neocallimastix</taxon>
    </lineage>
</organism>
<dbReference type="EMBL" id="MCOG01000067">
    <property type="protein sequence ID" value="ORY58261.1"/>
    <property type="molecule type" value="Genomic_DNA"/>
</dbReference>
<accession>A0A1Y2DG54</accession>
<gene>
    <name evidence="1" type="ORF">LY90DRAFT_506250</name>
</gene>
<proteinExistence type="predicted"/>
<comment type="caution">
    <text evidence="1">The sequence shown here is derived from an EMBL/GenBank/DDBJ whole genome shotgun (WGS) entry which is preliminary data.</text>
</comment>
<keyword evidence="2" id="KW-1185">Reference proteome</keyword>
<reference evidence="1 2" key="1">
    <citation type="submission" date="2016-08" db="EMBL/GenBank/DDBJ databases">
        <title>A Parts List for Fungal Cellulosomes Revealed by Comparative Genomics.</title>
        <authorList>
            <consortium name="DOE Joint Genome Institute"/>
            <person name="Haitjema C.H."/>
            <person name="Gilmore S.P."/>
            <person name="Henske J.K."/>
            <person name="Solomon K.V."/>
            <person name="De Groot R."/>
            <person name="Kuo A."/>
            <person name="Mondo S.J."/>
            <person name="Salamov A.A."/>
            <person name="Labutti K."/>
            <person name="Zhao Z."/>
            <person name="Chiniquy J."/>
            <person name="Barry K."/>
            <person name="Brewer H.M."/>
            <person name="Purvine S.O."/>
            <person name="Wright A.T."/>
            <person name="Boxma B."/>
            <person name="Van Alen T."/>
            <person name="Hackstein J.H."/>
            <person name="Baker S.E."/>
            <person name="Grigoriev I.V."/>
            <person name="O'Malley M.A."/>
        </authorList>
    </citation>
    <scope>NUCLEOTIDE SEQUENCE [LARGE SCALE GENOMIC DNA]</scope>
    <source>
        <strain evidence="1 2">G1</strain>
    </source>
</reference>